<dbReference type="Proteomes" id="UP000032483">
    <property type="component" value="Unassembled WGS sequence"/>
</dbReference>
<dbReference type="InterPro" id="IPR018060">
    <property type="entry name" value="HTH_AraC"/>
</dbReference>
<dbReference type="Proteomes" id="UP000449193">
    <property type="component" value="Unassembled WGS sequence"/>
</dbReference>
<evidence type="ECO:0000256" key="4">
    <source>
        <dbReference type="ARBA" id="ARBA00023163"/>
    </source>
</evidence>
<proteinExistence type="predicted"/>
<feature type="modified residue" description="4-aspartylphosphate" evidence="6">
    <location>
        <position position="58"/>
    </location>
</feature>
<evidence type="ECO:0000313" key="11">
    <source>
        <dbReference type="Proteomes" id="UP000032483"/>
    </source>
</evidence>
<evidence type="ECO:0000256" key="6">
    <source>
        <dbReference type="PROSITE-ProRule" id="PRU00169"/>
    </source>
</evidence>
<dbReference type="InterPro" id="IPR009057">
    <property type="entry name" value="Homeodomain-like_sf"/>
</dbReference>
<evidence type="ECO:0000259" key="7">
    <source>
        <dbReference type="PROSITE" id="PS01124"/>
    </source>
</evidence>
<protein>
    <recommendedName>
        <fullName evidence="1">Stage 0 sporulation protein A homolog</fullName>
    </recommendedName>
</protein>
<organism evidence="9 11">
    <name type="scientific">Ruthenibacterium lactatiformans</name>
    <dbReference type="NCBI Taxonomy" id="1550024"/>
    <lineage>
        <taxon>Bacteria</taxon>
        <taxon>Bacillati</taxon>
        <taxon>Bacillota</taxon>
        <taxon>Clostridia</taxon>
        <taxon>Eubacteriales</taxon>
        <taxon>Oscillospiraceae</taxon>
        <taxon>Ruthenibacterium</taxon>
    </lineage>
</organism>
<dbReference type="PROSITE" id="PS01124">
    <property type="entry name" value="HTH_ARAC_FAMILY_2"/>
    <property type="match status" value="1"/>
</dbReference>
<dbReference type="PROSITE" id="PS50110">
    <property type="entry name" value="RESPONSE_REGULATORY"/>
    <property type="match status" value="1"/>
</dbReference>
<evidence type="ECO:0000256" key="3">
    <source>
        <dbReference type="ARBA" id="ARBA00023125"/>
    </source>
</evidence>
<dbReference type="PRINTS" id="PR00032">
    <property type="entry name" value="HTHARAC"/>
</dbReference>
<dbReference type="InterPro" id="IPR011006">
    <property type="entry name" value="CheY-like_superfamily"/>
</dbReference>
<evidence type="ECO:0000256" key="5">
    <source>
        <dbReference type="ARBA" id="ARBA00024867"/>
    </source>
</evidence>
<gene>
    <name evidence="10" type="ORF">GMD52_17005</name>
    <name evidence="9" type="ORF">TQ39_18450</name>
</gene>
<dbReference type="SUPFAM" id="SSF52172">
    <property type="entry name" value="CheY-like"/>
    <property type="match status" value="1"/>
</dbReference>
<evidence type="ECO:0000313" key="9">
    <source>
        <dbReference type="EMBL" id="KJF38370.1"/>
    </source>
</evidence>
<dbReference type="SMART" id="SM00448">
    <property type="entry name" value="REC"/>
    <property type="match status" value="1"/>
</dbReference>
<dbReference type="InterPro" id="IPR001789">
    <property type="entry name" value="Sig_transdc_resp-reg_receiver"/>
</dbReference>
<evidence type="ECO:0000313" key="12">
    <source>
        <dbReference type="Proteomes" id="UP000449193"/>
    </source>
</evidence>
<dbReference type="CDD" id="cd17536">
    <property type="entry name" value="REC_YesN-like"/>
    <property type="match status" value="1"/>
</dbReference>
<comment type="caution">
    <text evidence="9">The sequence shown here is derived from an EMBL/GenBank/DDBJ whole genome shotgun (WGS) entry which is preliminary data.</text>
</comment>
<sequence length="504" mass="58469">MKKLYTTLIVEDEDIVREGLIETIEWEKIGFSVTAQASGGREALRKFQTEPTDVVLTDIRMPEFDGIQLLKAIKEQHIETQVVFISSYAEFEYAKQAITYKAFSYVIKTELFEDLEKVLHELYLFLEKQEFEREQTSYQKRAIESQFLFKGIQTGNWEELRLKGIWHQMIVISQYPEKNITLPIGFEADILWGISERGDAVLLVSAADKATLEKCIQSFAQDYCAKHIGIITAGKCKGECGEIQNSYYEAMKMLDITYKYPSGIYMYQTVESSLENFCLEKSWSIDHMVLLLTGRKEEEFLRQVERYIHCCMKARGIFIQECKLHLLAILSRMADIYGGSMQQLYYSSSKQLMTCDCFTVLYALIKKIVRQVLEALNCVESNDEMQQILNFVRANFRSDIHLQDVAERFFLSAPYLSALFKKNVGMTFTSYLRECRLNWAAHLLETTRFSIQKIAYEVGYTDERYFAELFNKTYRASPSEYRAKIVQKGEMLTKNNGESPFGGI</sequence>
<dbReference type="Gene3D" id="1.10.10.60">
    <property type="entry name" value="Homeodomain-like"/>
    <property type="match status" value="2"/>
</dbReference>
<evidence type="ECO:0000313" key="10">
    <source>
        <dbReference type="EMBL" id="MTS53213.1"/>
    </source>
</evidence>
<dbReference type="EMBL" id="WMZR01000043">
    <property type="protein sequence ID" value="MTS53213.1"/>
    <property type="molecule type" value="Genomic_DNA"/>
</dbReference>
<dbReference type="SMART" id="SM00342">
    <property type="entry name" value="HTH_ARAC"/>
    <property type="match status" value="1"/>
</dbReference>
<feature type="domain" description="HTH araC/xylS-type" evidence="7">
    <location>
        <begin position="386"/>
        <end position="484"/>
    </location>
</feature>
<feature type="domain" description="Response regulatory" evidence="8">
    <location>
        <begin position="6"/>
        <end position="123"/>
    </location>
</feature>
<evidence type="ECO:0000259" key="8">
    <source>
        <dbReference type="PROSITE" id="PS50110"/>
    </source>
</evidence>
<name>A0A0D8IUK8_9FIRM</name>
<reference evidence="10 12" key="2">
    <citation type="journal article" date="2019" name="Nat. Med.">
        <title>A library of human gut bacterial isolates paired with longitudinal multiomics data enables mechanistic microbiome research.</title>
        <authorList>
            <person name="Poyet M."/>
            <person name="Groussin M."/>
            <person name="Gibbons S.M."/>
            <person name="Avila-Pacheco J."/>
            <person name="Jiang X."/>
            <person name="Kearney S.M."/>
            <person name="Perrotta A.R."/>
            <person name="Berdy B."/>
            <person name="Zhao S."/>
            <person name="Lieberman T.D."/>
            <person name="Swanson P.K."/>
            <person name="Smith M."/>
            <person name="Roesemann S."/>
            <person name="Alexander J.E."/>
            <person name="Rich S.A."/>
            <person name="Livny J."/>
            <person name="Vlamakis H."/>
            <person name="Clish C."/>
            <person name="Bullock K."/>
            <person name="Deik A."/>
            <person name="Scott J."/>
            <person name="Pierce K.A."/>
            <person name="Xavier R.J."/>
            <person name="Alm E.J."/>
        </authorList>
    </citation>
    <scope>NUCLEOTIDE SEQUENCE [LARGE SCALE GENOMIC DNA]</scope>
    <source>
        <strain evidence="10 12">BIOML-A7</strain>
    </source>
</reference>
<evidence type="ECO:0000256" key="1">
    <source>
        <dbReference type="ARBA" id="ARBA00018672"/>
    </source>
</evidence>
<keyword evidence="11" id="KW-1185">Reference proteome</keyword>
<dbReference type="InterPro" id="IPR018062">
    <property type="entry name" value="HTH_AraC-typ_CS"/>
</dbReference>
<dbReference type="PANTHER" id="PTHR43280">
    <property type="entry name" value="ARAC-FAMILY TRANSCRIPTIONAL REGULATOR"/>
    <property type="match status" value="1"/>
</dbReference>
<dbReference type="EMBL" id="JXXK01000047">
    <property type="protein sequence ID" value="KJF38370.1"/>
    <property type="molecule type" value="Genomic_DNA"/>
</dbReference>
<dbReference type="AlphaFoldDB" id="A0A0D8IUK8"/>
<dbReference type="InterPro" id="IPR020449">
    <property type="entry name" value="Tscrpt_reg_AraC-type_HTH"/>
</dbReference>
<evidence type="ECO:0000256" key="2">
    <source>
        <dbReference type="ARBA" id="ARBA00023015"/>
    </source>
</evidence>
<dbReference type="PANTHER" id="PTHR43280:SF2">
    <property type="entry name" value="HTH-TYPE TRANSCRIPTIONAL REGULATOR EXSA"/>
    <property type="match status" value="1"/>
</dbReference>
<dbReference type="GO" id="GO:0043565">
    <property type="term" value="F:sequence-specific DNA binding"/>
    <property type="evidence" value="ECO:0007669"/>
    <property type="project" value="InterPro"/>
</dbReference>
<dbReference type="Pfam" id="PF12833">
    <property type="entry name" value="HTH_18"/>
    <property type="match status" value="1"/>
</dbReference>
<dbReference type="Pfam" id="PF00072">
    <property type="entry name" value="Response_reg"/>
    <property type="match status" value="1"/>
</dbReference>
<dbReference type="GO" id="GO:0000160">
    <property type="term" value="P:phosphorelay signal transduction system"/>
    <property type="evidence" value="ECO:0007669"/>
    <property type="project" value="InterPro"/>
</dbReference>
<reference evidence="9" key="1">
    <citation type="submission" date="2015-02" db="EMBL/GenBank/DDBJ databases">
        <title>A novel member of the family Ruminococcaceae isolated from human feces.</title>
        <authorList>
            <person name="Shkoporov A.N."/>
            <person name="Chaplin A.V."/>
            <person name="Motuzova O.V."/>
            <person name="Kafarskaia L.I."/>
            <person name="Khokhlova E.V."/>
            <person name="Efimov B.A."/>
        </authorList>
    </citation>
    <scope>NUCLEOTIDE SEQUENCE [LARGE SCALE GENOMIC DNA]</scope>
    <source>
        <strain evidence="9">585-1</strain>
    </source>
</reference>
<dbReference type="SUPFAM" id="SSF46689">
    <property type="entry name" value="Homeodomain-like"/>
    <property type="match status" value="2"/>
</dbReference>
<dbReference type="Gene3D" id="3.40.50.2300">
    <property type="match status" value="1"/>
</dbReference>
<dbReference type="GO" id="GO:0003700">
    <property type="term" value="F:DNA-binding transcription factor activity"/>
    <property type="evidence" value="ECO:0007669"/>
    <property type="project" value="InterPro"/>
</dbReference>
<dbReference type="GeneID" id="42858517"/>
<keyword evidence="2" id="KW-0805">Transcription regulation</keyword>
<accession>A0A0D8IUK8</accession>
<dbReference type="PROSITE" id="PS00041">
    <property type="entry name" value="HTH_ARAC_FAMILY_1"/>
    <property type="match status" value="1"/>
</dbReference>
<comment type="function">
    <text evidence="5">May play the central regulatory role in sporulation. It may be an element of the effector pathway responsible for the activation of sporulation genes in response to nutritional stress. Spo0A may act in concert with spo0H (a sigma factor) to control the expression of some genes that are critical to the sporulation process.</text>
</comment>
<keyword evidence="3" id="KW-0238">DNA-binding</keyword>
<keyword evidence="6" id="KW-0597">Phosphoprotein</keyword>
<dbReference type="RefSeq" id="WP_050006615.1">
    <property type="nucleotide sequence ID" value="NZ_JAFHCJ010000054.1"/>
</dbReference>
<keyword evidence="4" id="KW-0804">Transcription</keyword>